<dbReference type="Pfam" id="PF06041">
    <property type="entry name" value="DUF924"/>
    <property type="match status" value="1"/>
</dbReference>
<name>A0A1M5EUP0_9BURK</name>
<dbReference type="Gene3D" id="1.20.58.320">
    <property type="entry name" value="TPR-like"/>
    <property type="match status" value="1"/>
</dbReference>
<dbReference type="EMBL" id="FQUZ01000045">
    <property type="protein sequence ID" value="SHF82975.1"/>
    <property type="molecule type" value="Genomic_DNA"/>
</dbReference>
<dbReference type="SUPFAM" id="SSF48452">
    <property type="entry name" value="TPR-like"/>
    <property type="match status" value="1"/>
</dbReference>
<organism evidence="1 2">
    <name type="scientific">Lampropedia hyalina DSM 16112</name>
    <dbReference type="NCBI Taxonomy" id="1122156"/>
    <lineage>
        <taxon>Bacteria</taxon>
        <taxon>Pseudomonadati</taxon>
        <taxon>Pseudomonadota</taxon>
        <taxon>Betaproteobacteria</taxon>
        <taxon>Burkholderiales</taxon>
        <taxon>Comamonadaceae</taxon>
        <taxon>Lampropedia</taxon>
    </lineage>
</organism>
<dbReference type="AlphaFoldDB" id="A0A1M5EUP0"/>
<evidence type="ECO:0000313" key="2">
    <source>
        <dbReference type="Proteomes" id="UP000184327"/>
    </source>
</evidence>
<dbReference type="RefSeq" id="WP_084523330.1">
    <property type="nucleotide sequence ID" value="NZ_FQUZ01000045.1"/>
</dbReference>
<dbReference type="InterPro" id="IPR010323">
    <property type="entry name" value="DUF924"/>
</dbReference>
<dbReference type="Gene3D" id="1.25.40.10">
    <property type="entry name" value="Tetratricopeptide repeat domain"/>
    <property type="match status" value="1"/>
</dbReference>
<dbReference type="STRING" id="1122156.SAMN02745117_02676"/>
<dbReference type="InterPro" id="IPR011990">
    <property type="entry name" value="TPR-like_helical_dom_sf"/>
</dbReference>
<gene>
    <name evidence="1" type="ORF">SAMN02745117_02676</name>
</gene>
<dbReference type="OrthoDB" id="7593450at2"/>
<keyword evidence="2" id="KW-1185">Reference proteome</keyword>
<evidence type="ECO:0000313" key="1">
    <source>
        <dbReference type="EMBL" id="SHF82975.1"/>
    </source>
</evidence>
<reference evidence="1 2" key="1">
    <citation type="submission" date="2016-11" db="EMBL/GenBank/DDBJ databases">
        <authorList>
            <person name="Jaros S."/>
            <person name="Januszkiewicz K."/>
            <person name="Wedrychowicz H."/>
        </authorList>
    </citation>
    <scope>NUCLEOTIDE SEQUENCE [LARGE SCALE GENOMIC DNA]</scope>
    <source>
        <strain evidence="1 2">DSM 16112</strain>
    </source>
</reference>
<proteinExistence type="predicted"/>
<protein>
    <submittedName>
        <fullName evidence="1">Uncharacterized conserved protein, DUF924 family</fullName>
    </submittedName>
</protein>
<accession>A0A1M5EUP0</accession>
<sequence length="196" mass="22137">MCAINKTDSAIAKPRPVSPEALDLLHFWQEAGLQGHWFSKNPRFDAEFHDRFLSLHEAAVVGLLDDWRTTPQAALALLILLDQFPRNAFRGTPRMYASDTLALELAHQMLNAGMDAQLPQDLRLFCYLPLSHAENPHDQAKAVQYNRSLGEPFLHHALEHEEVIRRFGRFPHRNPILGRESTPPELAFLAQGGFAG</sequence>
<dbReference type="Proteomes" id="UP000184327">
    <property type="component" value="Unassembled WGS sequence"/>
</dbReference>